<name>A0AAE1Z5E2_9LAMI</name>
<evidence type="ECO:0000256" key="1">
    <source>
        <dbReference type="SAM" id="MobiDB-lite"/>
    </source>
</evidence>
<evidence type="ECO:0000313" key="2">
    <source>
        <dbReference type="EMBL" id="KAK4441733.1"/>
    </source>
</evidence>
<gene>
    <name evidence="2" type="ORF">Salat_0508200</name>
</gene>
<accession>A0AAE1Z5E2</accession>
<feature type="region of interest" description="Disordered" evidence="1">
    <location>
        <begin position="1"/>
        <end position="35"/>
    </location>
</feature>
<feature type="compositionally biased region" description="Low complexity" evidence="1">
    <location>
        <begin position="22"/>
        <end position="32"/>
    </location>
</feature>
<reference evidence="2" key="1">
    <citation type="submission" date="2020-06" db="EMBL/GenBank/DDBJ databases">
        <authorList>
            <person name="Li T."/>
            <person name="Hu X."/>
            <person name="Zhang T."/>
            <person name="Song X."/>
            <person name="Zhang H."/>
            <person name="Dai N."/>
            <person name="Sheng W."/>
            <person name="Hou X."/>
            <person name="Wei L."/>
        </authorList>
    </citation>
    <scope>NUCLEOTIDE SEQUENCE</scope>
    <source>
        <strain evidence="2">3651</strain>
        <tissue evidence="2">Leaf</tissue>
    </source>
</reference>
<dbReference type="Proteomes" id="UP001293254">
    <property type="component" value="Unassembled WGS sequence"/>
</dbReference>
<sequence length="110" mass="11579">MSLSSLSPLFSRAHGDGGGGDLVVDGDGATTTEEGEKVTKEFNLPVFASLMEKVVGHGETQSIQILARLKARWMARYGSTDSRAQSSVIGSMMEAGSSLIRLIQGMDGSD</sequence>
<organism evidence="2 3">
    <name type="scientific">Sesamum alatum</name>
    <dbReference type="NCBI Taxonomy" id="300844"/>
    <lineage>
        <taxon>Eukaryota</taxon>
        <taxon>Viridiplantae</taxon>
        <taxon>Streptophyta</taxon>
        <taxon>Embryophyta</taxon>
        <taxon>Tracheophyta</taxon>
        <taxon>Spermatophyta</taxon>
        <taxon>Magnoliopsida</taxon>
        <taxon>eudicotyledons</taxon>
        <taxon>Gunneridae</taxon>
        <taxon>Pentapetalae</taxon>
        <taxon>asterids</taxon>
        <taxon>lamiids</taxon>
        <taxon>Lamiales</taxon>
        <taxon>Pedaliaceae</taxon>
        <taxon>Sesamum</taxon>
    </lineage>
</organism>
<proteinExistence type="predicted"/>
<protein>
    <submittedName>
        <fullName evidence="2">Uncharacterized protein</fullName>
    </submittedName>
</protein>
<dbReference type="AlphaFoldDB" id="A0AAE1Z5E2"/>
<evidence type="ECO:0000313" key="3">
    <source>
        <dbReference type="Proteomes" id="UP001293254"/>
    </source>
</evidence>
<keyword evidence="3" id="KW-1185">Reference proteome</keyword>
<comment type="caution">
    <text evidence="2">The sequence shown here is derived from an EMBL/GenBank/DDBJ whole genome shotgun (WGS) entry which is preliminary data.</text>
</comment>
<dbReference type="EMBL" id="JACGWO010000001">
    <property type="protein sequence ID" value="KAK4441733.1"/>
    <property type="molecule type" value="Genomic_DNA"/>
</dbReference>
<reference evidence="2" key="2">
    <citation type="journal article" date="2024" name="Plant">
        <title>Genomic evolution and insights into agronomic trait innovations of Sesamum species.</title>
        <authorList>
            <person name="Miao H."/>
            <person name="Wang L."/>
            <person name="Qu L."/>
            <person name="Liu H."/>
            <person name="Sun Y."/>
            <person name="Le M."/>
            <person name="Wang Q."/>
            <person name="Wei S."/>
            <person name="Zheng Y."/>
            <person name="Lin W."/>
            <person name="Duan Y."/>
            <person name="Cao H."/>
            <person name="Xiong S."/>
            <person name="Wang X."/>
            <person name="Wei L."/>
            <person name="Li C."/>
            <person name="Ma Q."/>
            <person name="Ju M."/>
            <person name="Zhao R."/>
            <person name="Li G."/>
            <person name="Mu C."/>
            <person name="Tian Q."/>
            <person name="Mei H."/>
            <person name="Zhang T."/>
            <person name="Gao T."/>
            <person name="Zhang H."/>
        </authorList>
    </citation>
    <scope>NUCLEOTIDE SEQUENCE</scope>
    <source>
        <strain evidence="2">3651</strain>
    </source>
</reference>